<keyword evidence="8 12" id="KW-0472">Membrane</keyword>
<evidence type="ECO:0000256" key="9">
    <source>
        <dbReference type="ARBA" id="ARBA00023303"/>
    </source>
</evidence>
<evidence type="ECO:0000256" key="10">
    <source>
        <dbReference type="ARBA" id="ARBA00035120"/>
    </source>
</evidence>
<keyword evidence="2 12" id="KW-1003">Cell membrane</keyword>
<dbReference type="RefSeq" id="WP_313916172.1">
    <property type="nucleotide sequence ID" value="NZ_CP135076.1"/>
</dbReference>
<dbReference type="PANTHER" id="PTHR28259">
    <property type="entry name" value="FLUORIDE EXPORT PROTEIN 1-RELATED"/>
    <property type="match status" value="1"/>
</dbReference>
<dbReference type="NCBIfam" id="NF010794">
    <property type="entry name" value="PRK14198.1"/>
    <property type="match status" value="1"/>
</dbReference>
<sequence>MEFLVVFVGAGLGGACRHGVGIAALKLFGSAFPVGTLTVNVLGSLLMGALVALFALKIETSQATRLFLTTGFLGGFTTFSTFSLDAVTLFERGRIGLSMVYVLANVIGGFAALALALILLRRLG</sequence>
<keyword evidence="9 12" id="KW-0407">Ion channel</keyword>
<keyword evidence="4 12" id="KW-0812">Transmembrane</keyword>
<dbReference type="Pfam" id="PF02537">
    <property type="entry name" value="CRCB"/>
    <property type="match status" value="1"/>
</dbReference>
<evidence type="ECO:0000256" key="12">
    <source>
        <dbReference type="HAMAP-Rule" id="MF_00454"/>
    </source>
</evidence>
<dbReference type="NCBIfam" id="TIGR00494">
    <property type="entry name" value="crcB"/>
    <property type="match status" value="1"/>
</dbReference>
<evidence type="ECO:0000256" key="11">
    <source>
        <dbReference type="ARBA" id="ARBA00035585"/>
    </source>
</evidence>
<keyword evidence="5 12" id="KW-1133">Transmembrane helix</keyword>
<comment type="activity regulation">
    <text evidence="12">Na(+) is not transported, but it plays an essential structural role and its presence is essential for fluoride channel function.</text>
</comment>
<comment type="function">
    <text evidence="12">Fluoride-specific ion channel. Important for reducing fluoride concentration in the cell, thus reducing its toxicity.</text>
</comment>
<keyword evidence="6 12" id="KW-0915">Sodium</keyword>
<gene>
    <name evidence="12 13" type="primary">crcB</name>
    <name evidence="12" type="synonym">fluC</name>
    <name evidence="13" type="ORF">RPR59_02080</name>
</gene>
<keyword evidence="7 12" id="KW-0406">Ion transport</keyword>
<keyword evidence="12" id="KW-0813">Transport</keyword>
<feature type="transmembrane region" description="Helical" evidence="12">
    <location>
        <begin position="99"/>
        <end position="120"/>
    </location>
</feature>
<proteinExistence type="inferred from homology"/>
<feature type="transmembrane region" description="Helical" evidence="12">
    <location>
        <begin position="27"/>
        <end position="54"/>
    </location>
</feature>
<feature type="binding site" evidence="12">
    <location>
        <position position="77"/>
    </location>
    <ligand>
        <name>Na(+)</name>
        <dbReference type="ChEBI" id="CHEBI:29101"/>
        <note>structural</note>
    </ligand>
</feature>
<keyword evidence="14" id="KW-1185">Reference proteome</keyword>
<reference evidence="13 14" key="1">
    <citation type="submission" date="2023-09" db="EMBL/GenBank/DDBJ databases">
        <authorList>
            <person name="Rey-Velasco X."/>
        </authorList>
    </citation>
    <scope>NUCLEOTIDE SEQUENCE [LARGE SCALE GENOMIC DNA]</scope>
    <source>
        <strain evidence="13 14">W311</strain>
    </source>
</reference>
<comment type="catalytic activity">
    <reaction evidence="11">
        <text>fluoride(in) = fluoride(out)</text>
        <dbReference type="Rhea" id="RHEA:76159"/>
        <dbReference type="ChEBI" id="CHEBI:17051"/>
    </reaction>
    <physiologicalReaction direction="left-to-right" evidence="11">
        <dbReference type="Rhea" id="RHEA:76160"/>
    </physiologicalReaction>
</comment>
<organism evidence="13 14">
    <name type="scientific">Stakelama saccharophila</name>
    <dbReference type="NCBI Taxonomy" id="3075605"/>
    <lineage>
        <taxon>Bacteria</taxon>
        <taxon>Pseudomonadati</taxon>
        <taxon>Pseudomonadota</taxon>
        <taxon>Alphaproteobacteria</taxon>
        <taxon>Sphingomonadales</taxon>
        <taxon>Sphingomonadaceae</taxon>
        <taxon>Stakelama</taxon>
    </lineage>
</organism>
<dbReference type="InterPro" id="IPR003691">
    <property type="entry name" value="FluC"/>
</dbReference>
<comment type="subcellular location">
    <subcellularLocation>
        <location evidence="1 12">Cell membrane</location>
        <topology evidence="1 12">Multi-pass membrane protein</topology>
    </subcellularLocation>
</comment>
<keyword evidence="12" id="KW-0479">Metal-binding</keyword>
<evidence type="ECO:0000256" key="1">
    <source>
        <dbReference type="ARBA" id="ARBA00004651"/>
    </source>
</evidence>
<protein>
    <recommendedName>
        <fullName evidence="12">Fluoride-specific ion channel FluC</fullName>
    </recommendedName>
</protein>
<evidence type="ECO:0000313" key="13">
    <source>
        <dbReference type="EMBL" id="WNO54070.1"/>
    </source>
</evidence>
<dbReference type="PANTHER" id="PTHR28259:SF1">
    <property type="entry name" value="FLUORIDE EXPORT PROTEIN 1-RELATED"/>
    <property type="match status" value="1"/>
</dbReference>
<evidence type="ECO:0000256" key="3">
    <source>
        <dbReference type="ARBA" id="ARBA00022519"/>
    </source>
</evidence>
<dbReference type="HAMAP" id="MF_00454">
    <property type="entry name" value="FluC"/>
    <property type="match status" value="1"/>
</dbReference>
<keyword evidence="3" id="KW-0997">Cell inner membrane</keyword>
<dbReference type="EMBL" id="CP135076">
    <property type="protein sequence ID" value="WNO54070.1"/>
    <property type="molecule type" value="Genomic_DNA"/>
</dbReference>
<evidence type="ECO:0000313" key="14">
    <source>
        <dbReference type="Proteomes" id="UP001302249"/>
    </source>
</evidence>
<evidence type="ECO:0000256" key="7">
    <source>
        <dbReference type="ARBA" id="ARBA00023065"/>
    </source>
</evidence>
<evidence type="ECO:0000256" key="6">
    <source>
        <dbReference type="ARBA" id="ARBA00023053"/>
    </source>
</evidence>
<feature type="transmembrane region" description="Helical" evidence="12">
    <location>
        <begin position="66"/>
        <end position="87"/>
    </location>
</feature>
<evidence type="ECO:0000256" key="4">
    <source>
        <dbReference type="ARBA" id="ARBA00022692"/>
    </source>
</evidence>
<name>A0ABZ0BAG1_9SPHN</name>
<comment type="similarity">
    <text evidence="10 12">Belongs to the fluoride channel Fluc/FEX (TC 1.A.43) family.</text>
</comment>
<accession>A0ABZ0BAG1</accession>
<evidence type="ECO:0000256" key="8">
    <source>
        <dbReference type="ARBA" id="ARBA00023136"/>
    </source>
</evidence>
<feature type="binding site" evidence="12">
    <location>
        <position position="74"/>
    </location>
    <ligand>
        <name>Na(+)</name>
        <dbReference type="ChEBI" id="CHEBI:29101"/>
        <note>structural</note>
    </ligand>
</feature>
<evidence type="ECO:0000256" key="5">
    <source>
        <dbReference type="ARBA" id="ARBA00022989"/>
    </source>
</evidence>
<evidence type="ECO:0000256" key="2">
    <source>
        <dbReference type="ARBA" id="ARBA00022475"/>
    </source>
</evidence>
<dbReference type="Proteomes" id="UP001302249">
    <property type="component" value="Chromosome"/>
</dbReference>